<dbReference type="EMBL" id="CH476595">
    <property type="protein sequence ID" value="EAU38632.1"/>
    <property type="molecule type" value="Genomic_DNA"/>
</dbReference>
<name>Q0CWQ9_ASPTN</name>
<dbReference type="OrthoDB" id="4518800at2759"/>
<dbReference type="HOGENOM" id="CLU_2222707_0_0_1"/>
<accession>Q0CWQ9</accession>
<dbReference type="AlphaFoldDB" id="Q0CWQ9"/>
<feature type="signal peptide" evidence="1">
    <location>
        <begin position="1"/>
        <end position="18"/>
    </location>
</feature>
<evidence type="ECO:0000313" key="2">
    <source>
        <dbReference type="EMBL" id="EAU38632.1"/>
    </source>
</evidence>
<feature type="chain" id="PRO_5004170514" evidence="1">
    <location>
        <begin position="19"/>
        <end position="106"/>
    </location>
</feature>
<evidence type="ECO:0000256" key="1">
    <source>
        <dbReference type="SAM" id="SignalP"/>
    </source>
</evidence>
<sequence length="106" mass="11545">MKTTAVLGLLALVPSALGLGTCHAGQRYCGSWLIDKDGYSVADLQKAVHGPNVKPYPPPHNNWRDSLFLCNRRSEIEFMEYCWQGCHESGGDGENDVCNTASLGFG</sequence>
<evidence type="ECO:0000313" key="3">
    <source>
        <dbReference type="Proteomes" id="UP000007963"/>
    </source>
</evidence>
<dbReference type="RefSeq" id="XP_001209240.1">
    <property type="nucleotide sequence ID" value="XM_001209240.1"/>
</dbReference>
<dbReference type="VEuPathDB" id="FungiDB:ATEG_01875"/>
<dbReference type="GeneID" id="4316251"/>
<protein>
    <submittedName>
        <fullName evidence="2">Uncharacterized protein</fullName>
    </submittedName>
</protein>
<proteinExistence type="predicted"/>
<organism evidence="2 3">
    <name type="scientific">Aspergillus terreus (strain NIH 2624 / FGSC A1156)</name>
    <dbReference type="NCBI Taxonomy" id="341663"/>
    <lineage>
        <taxon>Eukaryota</taxon>
        <taxon>Fungi</taxon>
        <taxon>Dikarya</taxon>
        <taxon>Ascomycota</taxon>
        <taxon>Pezizomycotina</taxon>
        <taxon>Eurotiomycetes</taxon>
        <taxon>Eurotiomycetidae</taxon>
        <taxon>Eurotiales</taxon>
        <taxon>Aspergillaceae</taxon>
        <taxon>Aspergillus</taxon>
        <taxon>Aspergillus subgen. Circumdati</taxon>
    </lineage>
</organism>
<keyword evidence="1" id="KW-0732">Signal</keyword>
<reference evidence="3" key="1">
    <citation type="submission" date="2005-09" db="EMBL/GenBank/DDBJ databases">
        <title>Annotation of the Aspergillus terreus NIH2624 genome.</title>
        <authorList>
            <person name="Birren B.W."/>
            <person name="Lander E.S."/>
            <person name="Galagan J.E."/>
            <person name="Nusbaum C."/>
            <person name="Devon K."/>
            <person name="Henn M."/>
            <person name="Ma L.-J."/>
            <person name="Jaffe D.B."/>
            <person name="Butler J."/>
            <person name="Alvarez P."/>
            <person name="Gnerre S."/>
            <person name="Grabherr M."/>
            <person name="Kleber M."/>
            <person name="Mauceli E.W."/>
            <person name="Brockman W."/>
            <person name="Rounsley S."/>
            <person name="Young S.K."/>
            <person name="LaButti K."/>
            <person name="Pushparaj V."/>
            <person name="DeCaprio D."/>
            <person name="Crawford M."/>
            <person name="Koehrsen M."/>
            <person name="Engels R."/>
            <person name="Montgomery P."/>
            <person name="Pearson M."/>
            <person name="Howarth C."/>
            <person name="Larson L."/>
            <person name="Luoma S."/>
            <person name="White J."/>
            <person name="Alvarado L."/>
            <person name="Kodira C.D."/>
            <person name="Zeng Q."/>
            <person name="Oleary S."/>
            <person name="Yandava C."/>
            <person name="Denning D.W."/>
            <person name="Nierman W.C."/>
            <person name="Milne T."/>
            <person name="Madden K."/>
        </authorList>
    </citation>
    <scope>NUCLEOTIDE SEQUENCE [LARGE SCALE GENOMIC DNA]</scope>
    <source>
        <strain evidence="3">NIH 2624 / FGSC A1156</strain>
    </source>
</reference>
<gene>
    <name evidence="2" type="ORF">ATEG_01875</name>
</gene>
<dbReference type="Proteomes" id="UP000007963">
    <property type="component" value="Unassembled WGS sequence"/>
</dbReference>